<keyword evidence="1" id="KW-0963">Cytoplasm</keyword>
<comment type="subcellular location">
    <subcellularLocation>
        <location evidence="1">Cytoplasm</location>
    </subcellularLocation>
</comment>
<dbReference type="SUPFAM" id="SSF56784">
    <property type="entry name" value="HAD-like"/>
    <property type="match status" value="1"/>
</dbReference>
<comment type="caution">
    <text evidence="2">The sequence shown here is derived from an EMBL/GenBank/DDBJ whole genome shotgun (WGS) entry which is preliminary data.</text>
</comment>
<dbReference type="NCBIfam" id="NF005264">
    <property type="entry name" value="PRK06769.1"/>
    <property type="match status" value="1"/>
</dbReference>
<evidence type="ECO:0000256" key="1">
    <source>
        <dbReference type="PIRNR" id="PIRNR004682"/>
    </source>
</evidence>
<dbReference type="EMBL" id="BORU01000003">
    <property type="protein sequence ID" value="GIO56842.1"/>
    <property type="molecule type" value="Genomic_DNA"/>
</dbReference>
<dbReference type="Pfam" id="PF13242">
    <property type="entry name" value="Hydrolase_like"/>
    <property type="match status" value="1"/>
</dbReference>
<reference evidence="2 3" key="1">
    <citation type="submission" date="2021-03" db="EMBL/GenBank/DDBJ databases">
        <title>Antimicrobial resistance genes in bacteria isolated from Japanese honey, and their potential for conferring macrolide and lincosamide resistance in the American foulbrood pathogen Paenibacillus larvae.</title>
        <authorList>
            <person name="Okamoto M."/>
            <person name="Kumagai M."/>
            <person name="Kanamori H."/>
            <person name="Takamatsu D."/>
        </authorList>
    </citation>
    <scope>NUCLEOTIDE SEQUENCE [LARGE SCALE GENOMIC DNA]</scope>
    <source>
        <strain evidence="2 3">J21TS7</strain>
    </source>
</reference>
<evidence type="ECO:0000313" key="3">
    <source>
        <dbReference type="Proteomes" id="UP000676601"/>
    </source>
</evidence>
<evidence type="ECO:0000313" key="2">
    <source>
        <dbReference type="EMBL" id="GIO56842.1"/>
    </source>
</evidence>
<dbReference type="NCBIfam" id="TIGR01662">
    <property type="entry name" value="HAD-SF-IIIA"/>
    <property type="match status" value="1"/>
</dbReference>
<protein>
    <recommendedName>
        <fullName evidence="1">D,D-heptose 1,7-bisphosphate phosphatase</fullName>
        <ecNumber evidence="1">3.1.3.-</ecNumber>
    </recommendedName>
</protein>
<dbReference type="PANTHER" id="PTHR42891:SF1">
    <property type="entry name" value="D-GLYCERO-BETA-D-MANNO-HEPTOSE-1,7-BISPHOSPHATE 7-PHOSPHATASE"/>
    <property type="match status" value="1"/>
</dbReference>
<keyword evidence="3" id="KW-1185">Reference proteome</keyword>
<keyword evidence="1" id="KW-0119">Carbohydrate metabolism</keyword>
<dbReference type="EC" id="3.1.3.-" evidence="1"/>
<dbReference type="Gene3D" id="3.40.50.1000">
    <property type="entry name" value="HAD superfamily/HAD-like"/>
    <property type="match status" value="1"/>
</dbReference>
<dbReference type="InterPro" id="IPR004446">
    <property type="entry name" value="Heptose_bisP_phosphatase"/>
</dbReference>
<dbReference type="RefSeq" id="WP_212985357.1">
    <property type="nucleotide sequence ID" value="NZ_BORU01000003.1"/>
</dbReference>
<dbReference type="PANTHER" id="PTHR42891">
    <property type="entry name" value="D-GLYCERO-BETA-D-MANNO-HEPTOSE-1,7-BISPHOSPHATE 7-PHOSPHATASE"/>
    <property type="match status" value="1"/>
</dbReference>
<dbReference type="PIRSF" id="PIRSF004682">
    <property type="entry name" value="GmhB"/>
    <property type="match status" value="1"/>
</dbReference>
<dbReference type="Proteomes" id="UP000676601">
    <property type="component" value="Unassembled WGS sequence"/>
</dbReference>
<proteinExistence type="inferred from homology"/>
<gene>
    <name evidence="2" type="ORF">J21TS7_51600</name>
</gene>
<accession>A0ABQ4LJZ7</accession>
<comment type="similarity">
    <text evidence="1">Belongs to the gmhB family.</text>
</comment>
<name>A0ABQ4LJZ7_9BACL</name>
<sequence>MSTSRKIQAVFIDRDGTIGGSEEVIYPGTFKLFPFAKQSFEVLVSAGIPIYAFTNQPGISRGDATNGDFQDELTSFGFDHVYICPHQHEEGCTCRKPSSALLIQAAVDNDLELKNCAVIGDRWTDMIAAQRAGCIKVLVKTGSGEKDLAKYRNNQFFGEWLEAAPDYVAENVLEAVNWLLK</sequence>
<dbReference type="InterPro" id="IPR036412">
    <property type="entry name" value="HAD-like_sf"/>
</dbReference>
<keyword evidence="1" id="KW-0378">Hydrolase</keyword>
<dbReference type="InterPro" id="IPR023214">
    <property type="entry name" value="HAD_sf"/>
</dbReference>
<organism evidence="2 3">
    <name type="scientific">Paenibacillus cineris</name>
    <dbReference type="NCBI Taxonomy" id="237530"/>
    <lineage>
        <taxon>Bacteria</taxon>
        <taxon>Bacillati</taxon>
        <taxon>Bacillota</taxon>
        <taxon>Bacilli</taxon>
        <taxon>Bacillales</taxon>
        <taxon>Paenibacillaceae</taxon>
        <taxon>Paenibacillus</taxon>
    </lineage>
</organism>
<dbReference type="InterPro" id="IPR006549">
    <property type="entry name" value="HAD-SF_hydro_IIIA"/>
</dbReference>